<name>A0A917TXH5_9BACI</name>
<dbReference type="OrthoDB" id="2626097at2"/>
<comment type="caution">
    <text evidence="1">The sequence shown here is derived from an EMBL/GenBank/DDBJ whole genome shotgun (WGS) entry which is preliminary data.</text>
</comment>
<evidence type="ECO:0008006" key="3">
    <source>
        <dbReference type="Google" id="ProtNLM"/>
    </source>
</evidence>
<dbReference type="AlphaFoldDB" id="A0A917TXH5"/>
<evidence type="ECO:0000313" key="2">
    <source>
        <dbReference type="Proteomes" id="UP000618460"/>
    </source>
</evidence>
<organism evidence="1 2">
    <name type="scientific">Paraliobacillus quinghaiensis</name>
    <dbReference type="NCBI Taxonomy" id="470815"/>
    <lineage>
        <taxon>Bacteria</taxon>
        <taxon>Bacillati</taxon>
        <taxon>Bacillota</taxon>
        <taxon>Bacilli</taxon>
        <taxon>Bacillales</taxon>
        <taxon>Bacillaceae</taxon>
        <taxon>Paraliobacillus</taxon>
    </lineage>
</organism>
<dbReference type="Proteomes" id="UP000618460">
    <property type="component" value="Unassembled WGS sequence"/>
</dbReference>
<dbReference type="EMBL" id="BMLG01000034">
    <property type="protein sequence ID" value="GGM43252.1"/>
    <property type="molecule type" value="Genomic_DNA"/>
</dbReference>
<dbReference type="RefSeq" id="WP_117151668.1">
    <property type="nucleotide sequence ID" value="NZ_BMLG01000034.1"/>
</dbReference>
<protein>
    <recommendedName>
        <fullName evidence="3">Thioredoxin domain-containing protein</fullName>
    </recommendedName>
</protein>
<reference evidence="1" key="2">
    <citation type="submission" date="2020-09" db="EMBL/GenBank/DDBJ databases">
        <authorList>
            <person name="Sun Q."/>
            <person name="Zhou Y."/>
        </authorList>
    </citation>
    <scope>NUCLEOTIDE SEQUENCE</scope>
    <source>
        <strain evidence="1">CGMCC 1.6333</strain>
    </source>
</reference>
<sequence>MYEDGKKLPTEMQESVYENVMNILEGTEQRAVASWVPYDDNYVVDYKEELDIEQFPAILVFNKEELLYELAENTRDFSHEMNRLRTRDGHLPSQLSNCLRATCK</sequence>
<accession>A0A917TXH5</accession>
<keyword evidence="2" id="KW-1185">Reference proteome</keyword>
<proteinExistence type="predicted"/>
<evidence type="ECO:0000313" key="1">
    <source>
        <dbReference type="EMBL" id="GGM43252.1"/>
    </source>
</evidence>
<gene>
    <name evidence="1" type="ORF">GCM10011351_31510</name>
</gene>
<reference evidence="1" key="1">
    <citation type="journal article" date="2014" name="Int. J. Syst. Evol. Microbiol.">
        <title>Complete genome sequence of Corynebacterium casei LMG S-19264T (=DSM 44701T), isolated from a smear-ripened cheese.</title>
        <authorList>
            <consortium name="US DOE Joint Genome Institute (JGI-PGF)"/>
            <person name="Walter F."/>
            <person name="Albersmeier A."/>
            <person name="Kalinowski J."/>
            <person name="Ruckert C."/>
        </authorList>
    </citation>
    <scope>NUCLEOTIDE SEQUENCE</scope>
    <source>
        <strain evidence="1">CGMCC 1.6333</strain>
    </source>
</reference>